<keyword evidence="4" id="KW-1185">Reference proteome</keyword>
<feature type="compositionally biased region" description="Polar residues" evidence="1">
    <location>
        <begin position="32"/>
        <end position="48"/>
    </location>
</feature>
<feature type="compositionally biased region" description="Pro residues" evidence="1">
    <location>
        <begin position="86"/>
        <end position="107"/>
    </location>
</feature>
<evidence type="ECO:0000313" key="3">
    <source>
        <dbReference type="EMBL" id="PUZ51376.1"/>
    </source>
</evidence>
<feature type="region of interest" description="Disordered" evidence="1">
    <location>
        <begin position="1"/>
        <end position="138"/>
    </location>
</feature>
<feature type="domain" description="F-box/LRR-repeat protein 15/At3g58940/PEG3-like LRR" evidence="2">
    <location>
        <begin position="140"/>
        <end position="271"/>
    </location>
</feature>
<name>A0A2T7D710_9POAL</name>
<evidence type="ECO:0000259" key="2">
    <source>
        <dbReference type="Pfam" id="PF24758"/>
    </source>
</evidence>
<dbReference type="Proteomes" id="UP000244336">
    <property type="component" value="Chromosome 6"/>
</dbReference>
<dbReference type="SUPFAM" id="SSF52047">
    <property type="entry name" value="RNI-like"/>
    <property type="match status" value="1"/>
</dbReference>
<evidence type="ECO:0000313" key="4">
    <source>
        <dbReference type="Proteomes" id="UP000244336"/>
    </source>
</evidence>
<dbReference type="Pfam" id="PF24758">
    <property type="entry name" value="LRR_At5g56370"/>
    <property type="match status" value="1"/>
</dbReference>
<dbReference type="InterPro" id="IPR055411">
    <property type="entry name" value="LRR_FXL15/At3g58940/PEG3-like"/>
</dbReference>
<feature type="compositionally biased region" description="Pro residues" evidence="1">
    <location>
        <begin position="61"/>
        <end position="74"/>
    </location>
</feature>
<accession>A0A2T7D710</accession>
<dbReference type="InterPro" id="IPR032675">
    <property type="entry name" value="LRR_dom_sf"/>
</dbReference>
<feature type="compositionally biased region" description="Low complexity" evidence="1">
    <location>
        <begin position="75"/>
        <end position="85"/>
    </location>
</feature>
<reference evidence="3 4" key="1">
    <citation type="submission" date="2018-04" db="EMBL/GenBank/DDBJ databases">
        <title>WGS assembly of Panicum hallii var. hallii HAL2.</title>
        <authorList>
            <person name="Lovell J."/>
            <person name="Jenkins J."/>
            <person name="Lowry D."/>
            <person name="Mamidi S."/>
            <person name="Sreedasyam A."/>
            <person name="Weng X."/>
            <person name="Barry K."/>
            <person name="Bonette J."/>
            <person name="Campitelli B."/>
            <person name="Daum C."/>
            <person name="Gordon S."/>
            <person name="Gould B."/>
            <person name="Lipzen A."/>
            <person name="MacQueen A."/>
            <person name="Palacio-Mejia J."/>
            <person name="Plott C."/>
            <person name="Shakirov E."/>
            <person name="Shu S."/>
            <person name="Yoshinaga Y."/>
            <person name="Zane M."/>
            <person name="Rokhsar D."/>
            <person name="Grimwood J."/>
            <person name="Schmutz J."/>
            <person name="Juenger T."/>
        </authorList>
    </citation>
    <scope>NUCLEOTIDE SEQUENCE [LARGE SCALE GENOMIC DNA]</scope>
    <source>
        <strain evidence="4">cv. HAL2</strain>
    </source>
</reference>
<dbReference type="Gramene" id="PUZ51376">
    <property type="protein sequence ID" value="PUZ51376"/>
    <property type="gene ID" value="GQ55_6G179900"/>
</dbReference>
<dbReference type="AlphaFoldDB" id="A0A2T7D710"/>
<sequence>MCAHSTPLDSHDGTKRPGKAHSIHVAPHGSAGRTTGSLLISSPPTREQSGFPARLPLALASPPPRSPTPSPLSLPCPFLSRRSLPPSAPISPPARPAVAPLLPPPGGPRHRRRASLRPGEPLPRRRRRPAALSPPTRGRLLSLAAKRLQELVLRPPSDEPLRLPPSLLSCRSLRSAELTNCHLPEDAGSGGGEIYFPHLAELTLRLSRASSSAALHGLLACCPELASLSLDRVFGCRTLRVRSQSLRSLTVSVSLTWRHGLEGAEELEHLVEDAPAWRGCSRTASTGAHG</sequence>
<organism evidence="3 4">
    <name type="scientific">Panicum hallii var. hallii</name>
    <dbReference type="NCBI Taxonomy" id="1504633"/>
    <lineage>
        <taxon>Eukaryota</taxon>
        <taxon>Viridiplantae</taxon>
        <taxon>Streptophyta</taxon>
        <taxon>Embryophyta</taxon>
        <taxon>Tracheophyta</taxon>
        <taxon>Spermatophyta</taxon>
        <taxon>Magnoliopsida</taxon>
        <taxon>Liliopsida</taxon>
        <taxon>Poales</taxon>
        <taxon>Poaceae</taxon>
        <taxon>PACMAD clade</taxon>
        <taxon>Panicoideae</taxon>
        <taxon>Panicodae</taxon>
        <taxon>Paniceae</taxon>
        <taxon>Panicinae</taxon>
        <taxon>Panicum</taxon>
        <taxon>Panicum sect. Panicum</taxon>
    </lineage>
</organism>
<dbReference type="EMBL" id="CM009754">
    <property type="protein sequence ID" value="PUZ51376.1"/>
    <property type="molecule type" value="Genomic_DNA"/>
</dbReference>
<gene>
    <name evidence="3" type="ORF">GQ55_6G179900</name>
</gene>
<protein>
    <recommendedName>
        <fullName evidence="2">F-box/LRR-repeat protein 15/At3g58940/PEG3-like LRR domain-containing protein</fullName>
    </recommendedName>
</protein>
<evidence type="ECO:0000256" key="1">
    <source>
        <dbReference type="SAM" id="MobiDB-lite"/>
    </source>
</evidence>
<dbReference type="Gene3D" id="3.80.10.10">
    <property type="entry name" value="Ribonuclease Inhibitor"/>
    <property type="match status" value="1"/>
</dbReference>
<proteinExistence type="predicted"/>